<evidence type="ECO:0000313" key="1">
    <source>
        <dbReference type="EMBL" id="QHI34878.1"/>
    </source>
</evidence>
<proteinExistence type="predicted"/>
<sequence length="36" mass="4109">MKTISNIVPAETKIGVTTKVFSNSNSIAWNLKRRFR</sequence>
<organism evidence="1 2">
    <name type="scientific">Kordia antarctica</name>
    <dbReference type="NCBI Taxonomy" id="1218801"/>
    <lineage>
        <taxon>Bacteria</taxon>
        <taxon>Pseudomonadati</taxon>
        <taxon>Bacteroidota</taxon>
        <taxon>Flavobacteriia</taxon>
        <taxon>Flavobacteriales</taxon>
        <taxon>Flavobacteriaceae</taxon>
        <taxon>Kordia</taxon>
    </lineage>
</organism>
<keyword evidence="2" id="KW-1185">Reference proteome</keyword>
<protein>
    <submittedName>
        <fullName evidence="1">Uncharacterized protein</fullName>
    </submittedName>
</protein>
<accession>A0A7L4ZDJ8</accession>
<dbReference type="KEGG" id="kan:IMCC3317_02230"/>
<dbReference type="EMBL" id="CP019288">
    <property type="protein sequence ID" value="QHI34878.1"/>
    <property type="molecule type" value="Genomic_DNA"/>
</dbReference>
<gene>
    <name evidence="1" type="ORF">IMCC3317_02230</name>
</gene>
<dbReference type="AlphaFoldDB" id="A0A7L4ZDJ8"/>
<reference evidence="1 2" key="1">
    <citation type="journal article" date="2013" name="Int. J. Syst. Evol. Microbiol.">
        <title>Kordia antarctica sp. nov., isolated from Antarctic seawater.</title>
        <authorList>
            <person name="Baek K."/>
            <person name="Choi A."/>
            <person name="Kang I."/>
            <person name="Lee K."/>
            <person name="Cho J.C."/>
        </authorList>
    </citation>
    <scope>NUCLEOTIDE SEQUENCE [LARGE SCALE GENOMIC DNA]</scope>
    <source>
        <strain evidence="1 2">IMCC3317</strain>
    </source>
</reference>
<name>A0A7L4ZDJ8_9FLAO</name>
<dbReference type="Proteomes" id="UP000464657">
    <property type="component" value="Chromosome"/>
</dbReference>
<evidence type="ECO:0000313" key="2">
    <source>
        <dbReference type="Proteomes" id="UP000464657"/>
    </source>
</evidence>